<keyword evidence="5" id="KW-1278">Translocase</keyword>
<dbReference type="InterPro" id="IPR035973">
    <property type="entry name" value="Cyt_c_oxidase_su3-like_sf"/>
</dbReference>
<feature type="transmembrane region" description="Helical" evidence="9">
    <location>
        <begin position="43"/>
        <end position="60"/>
    </location>
</feature>
<evidence type="ECO:0000256" key="6">
    <source>
        <dbReference type="ARBA" id="ARBA00022989"/>
    </source>
</evidence>
<keyword evidence="7 9" id="KW-0472">Membrane</keyword>
<feature type="transmembrane region" description="Helical" evidence="9">
    <location>
        <begin position="20"/>
        <end position="37"/>
    </location>
</feature>
<dbReference type="AlphaFoldDB" id="A0A0U1WEM9"/>
<sequence>MLMNKFFHPFHLVTESPWPLLSSFSLLFFMLGVIMMFNNINMYMLLISSFMLILIIIQWWRDVIRESTLQGNHTYKVFKGIYMGMILFILSEIMFFVSFFWTYFHMFLSPSIEIGSNWPPMEILSFNPYGTPLLNTLILLSSGVSITWSHYEILNSMNYNKAVVSIFLTLILGWLFVFYQYKEYNECYFTISDCVYGSIFFMMTGFHGIHVIIGTIFILVSFIRLFNFHYSMFHHIGFEISAWYWHFVDVVWLFLYLFLYWFPN</sequence>
<dbReference type="InterPro" id="IPR024791">
    <property type="entry name" value="Cyt_c/ubiquinol_Oxase_su3"/>
</dbReference>
<comment type="function">
    <text evidence="8">Component of the cytochrome c oxidase, the last enzyme in the mitochondrial electron transport chain which drives oxidative phosphorylation. The respiratory chain contains 3 multisubunit complexes succinate dehydrogenase (complex II, CII), ubiquinol-cytochrome c oxidoreductase (cytochrome b-c1 complex, complex III, CIII) and cytochrome c oxidase (complex IV, CIV), that cooperate to transfer electrons derived from NADH and succinate to molecular oxygen, creating an electrochemical gradient over the inner membrane that drives transmembrane transport and the ATP synthase. Cytochrome c oxidase is the component of the respiratory chain that catalyzes the reduction of oxygen to water. Electrons originating from reduced cytochrome c in the intermembrane space (IMS) are transferred via the dinuclear copper A center (CU(A)) of subunit 2 and heme A of subunit 1 to the active site in subunit 1, a binuclear center (BNC) formed by heme A3 and copper B (CU(B)). The BNC reduces molecular oxygen to 2 water molecules using 4 electrons from cytochrome c in the IMS and 4 protons from the mitochondrial matrix.</text>
</comment>
<evidence type="ECO:0000259" key="10">
    <source>
        <dbReference type="PROSITE" id="PS50253"/>
    </source>
</evidence>
<evidence type="ECO:0000256" key="8">
    <source>
        <dbReference type="RuleBase" id="RU003375"/>
    </source>
</evidence>
<organism evidence="11">
    <name type="scientific">Phaenocarpa sp. QL-2014</name>
    <dbReference type="NCBI Taxonomy" id="1491723"/>
    <lineage>
        <taxon>Eukaryota</taxon>
        <taxon>Metazoa</taxon>
        <taxon>Ecdysozoa</taxon>
        <taxon>Arthropoda</taxon>
        <taxon>Hexapoda</taxon>
        <taxon>Insecta</taxon>
        <taxon>Pterygota</taxon>
        <taxon>Neoptera</taxon>
        <taxon>Endopterygota</taxon>
        <taxon>Hymenoptera</taxon>
        <taxon>Apocrita</taxon>
        <taxon>Ichneumonoidea</taxon>
        <taxon>Braconidae</taxon>
        <taxon>Alysiinae</taxon>
        <taxon>Phaenocarpa</taxon>
    </lineage>
</organism>
<evidence type="ECO:0000256" key="1">
    <source>
        <dbReference type="ARBA" id="ARBA00004141"/>
    </source>
</evidence>
<feature type="transmembrane region" description="Helical" evidence="9">
    <location>
        <begin position="199"/>
        <end position="223"/>
    </location>
</feature>
<feature type="transmembrane region" description="Helical" evidence="9">
    <location>
        <begin position="129"/>
        <end position="150"/>
    </location>
</feature>
<evidence type="ECO:0000256" key="4">
    <source>
        <dbReference type="ARBA" id="ARBA00022692"/>
    </source>
</evidence>
<dbReference type="EMBL" id="KJ412475">
    <property type="protein sequence ID" value="AHX97850.1"/>
    <property type="molecule type" value="Genomic_DNA"/>
</dbReference>
<feature type="transmembrane region" description="Helical" evidence="9">
    <location>
        <begin position="81"/>
        <end position="104"/>
    </location>
</feature>
<dbReference type="GO" id="GO:0005739">
    <property type="term" value="C:mitochondrion"/>
    <property type="evidence" value="ECO:0007669"/>
    <property type="project" value="TreeGrafter"/>
</dbReference>
<dbReference type="CDD" id="cd01665">
    <property type="entry name" value="Cyt_c_Oxidase_III"/>
    <property type="match status" value="1"/>
</dbReference>
<dbReference type="GO" id="GO:0004129">
    <property type="term" value="F:cytochrome-c oxidase activity"/>
    <property type="evidence" value="ECO:0007669"/>
    <property type="project" value="InterPro"/>
</dbReference>
<gene>
    <name evidence="11" type="primary">COX3</name>
</gene>
<accession>A0A0U1WEM9</accession>
<feature type="transmembrane region" description="Helical" evidence="9">
    <location>
        <begin position="162"/>
        <end position="179"/>
    </location>
</feature>
<dbReference type="GO" id="GO:0016020">
    <property type="term" value="C:membrane"/>
    <property type="evidence" value="ECO:0007669"/>
    <property type="project" value="UniProtKB-SubCell"/>
</dbReference>
<dbReference type="Gene3D" id="1.10.287.70">
    <property type="match status" value="1"/>
</dbReference>
<dbReference type="PANTHER" id="PTHR11403">
    <property type="entry name" value="CYTOCHROME C OXIDASE SUBUNIT III"/>
    <property type="match status" value="1"/>
</dbReference>
<comment type="similarity">
    <text evidence="2 8">Belongs to the cytochrome c oxidase subunit 3 family.</text>
</comment>
<reference evidence="11" key="1">
    <citation type="submission" date="2014-02" db="EMBL/GenBank/DDBJ databases">
        <title>The comparative mitochondrial genomes from Braconidae subfamilies and the phylogeny of the Hymenoptera.</title>
        <authorList>
            <person name="Li Q."/>
            <person name="Wei S.J."/>
            <person name="Chen X.X."/>
        </authorList>
    </citation>
    <scope>NUCLEOTIDE SEQUENCE</scope>
</reference>
<keyword evidence="4 8" id="KW-0812">Transmembrane</keyword>
<evidence type="ECO:0000256" key="5">
    <source>
        <dbReference type="ARBA" id="ARBA00022967"/>
    </source>
</evidence>
<dbReference type="InterPro" id="IPR033945">
    <property type="entry name" value="Cyt_c_oxase_su3_dom"/>
</dbReference>
<keyword evidence="8 11" id="KW-0496">Mitochondrion</keyword>
<name>A0A0U1WEM9_9HYME</name>
<dbReference type="Gene3D" id="1.20.120.80">
    <property type="entry name" value="Cytochrome c oxidase, subunit III, four-helix bundle"/>
    <property type="match status" value="1"/>
</dbReference>
<dbReference type="InterPro" id="IPR013833">
    <property type="entry name" value="Cyt_c_oxidase_su3_a-hlx"/>
</dbReference>
<feature type="transmembrane region" description="Helical" evidence="9">
    <location>
        <begin position="243"/>
        <end position="262"/>
    </location>
</feature>
<evidence type="ECO:0000256" key="7">
    <source>
        <dbReference type="ARBA" id="ARBA00023136"/>
    </source>
</evidence>
<dbReference type="InterPro" id="IPR000298">
    <property type="entry name" value="Cyt_c_oxidase-like_su3"/>
</dbReference>
<feature type="domain" description="Heme-copper oxidase subunit III family profile" evidence="10">
    <location>
        <begin position="6"/>
        <end position="264"/>
    </location>
</feature>
<evidence type="ECO:0000256" key="9">
    <source>
        <dbReference type="SAM" id="Phobius"/>
    </source>
</evidence>
<dbReference type="SUPFAM" id="SSF81452">
    <property type="entry name" value="Cytochrome c oxidase subunit III-like"/>
    <property type="match status" value="1"/>
</dbReference>
<comment type="subcellular location">
    <subcellularLocation>
        <location evidence="1">Membrane</location>
        <topology evidence="1">Multi-pass membrane protein</topology>
    </subcellularLocation>
</comment>
<evidence type="ECO:0000256" key="2">
    <source>
        <dbReference type="ARBA" id="ARBA00010581"/>
    </source>
</evidence>
<dbReference type="PANTHER" id="PTHR11403:SF7">
    <property type="entry name" value="CYTOCHROME C OXIDASE SUBUNIT 3"/>
    <property type="match status" value="1"/>
</dbReference>
<dbReference type="PROSITE" id="PS50253">
    <property type="entry name" value="COX3"/>
    <property type="match status" value="1"/>
</dbReference>
<dbReference type="Pfam" id="PF00510">
    <property type="entry name" value="COX3"/>
    <property type="match status" value="1"/>
</dbReference>
<evidence type="ECO:0000256" key="3">
    <source>
        <dbReference type="ARBA" id="ARBA00015944"/>
    </source>
</evidence>
<protein>
    <recommendedName>
        <fullName evidence="3 8">Cytochrome c oxidase subunit 3</fullName>
    </recommendedName>
</protein>
<geneLocation type="mitochondrion" evidence="11"/>
<dbReference type="GO" id="GO:0006123">
    <property type="term" value="P:mitochondrial electron transport, cytochrome c to oxygen"/>
    <property type="evidence" value="ECO:0007669"/>
    <property type="project" value="TreeGrafter"/>
</dbReference>
<evidence type="ECO:0000313" key="11">
    <source>
        <dbReference type="EMBL" id="AHX97850.1"/>
    </source>
</evidence>
<keyword evidence="6 9" id="KW-1133">Transmembrane helix</keyword>
<proteinExistence type="inferred from homology"/>